<reference evidence="4" key="2">
    <citation type="submission" date="2025-09" db="UniProtKB">
        <authorList>
            <consortium name="Ensembl"/>
        </authorList>
    </citation>
    <scope>IDENTIFICATION</scope>
</reference>
<dbReference type="Pfam" id="PF00059">
    <property type="entry name" value="Lectin_C"/>
    <property type="match status" value="1"/>
</dbReference>
<feature type="domain" description="C-type lectin" evidence="3">
    <location>
        <begin position="20"/>
        <end position="133"/>
    </location>
</feature>
<evidence type="ECO:0000259" key="3">
    <source>
        <dbReference type="PROSITE" id="PS50041"/>
    </source>
</evidence>
<evidence type="ECO:0000256" key="1">
    <source>
        <dbReference type="ARBA" id="ARBA00022734"/>
    </source>
</evidence>
<keyword evidence="5" id="KW-1185">Reference proteome</keyword>
<protein>
    <recommendedName>
        <fullName evidence="3">C-type lectin domain-containing protein</fullName>
    </recommendedName>
</protein>
<organism evidence="4 5">
    <name type="scientific">Seriola dumerili</name>
    <name type="common">Greater amberjack</name>
    <name type="synonym">Caranx dumerili</name>
    <dbReference type="NCBI Taxonomy" id="41447"/>
    <lineage>
        <taxon>Eukaryota</taxon>
        <taxon>Metazoa</taxon>
        <taxon>Chordata</taxon>
        <taxon>Craniata</taxon>
        <taxon>Vertebrata</taxon>
        <taxon>Euteleostomi</taxon>
        <taxon>Actinopterygii</taxon>
        <taxon>Neopterygii</taxon>
        <taxon>Teleostei</taxon>
        <taxon>Neoteleostei</taxon>
        <taxon>Acanthomorphata</taxon>
        <taxon>Carangaria</taxon>
        <taxon>Carangiformes</taxon>
        <taxon>Carangidae</taxon>
        <taxon>Seriola</taxon>
    </lineage>
</organism>
<dbReference type="CDD" id="cd03590">
    <property type="entry name" value="CLECT_DC-SIGN_like"/>
    <property type="match status" value="1"/>
</dbReference>
<dbReference type="InterPro" id="IPR016187">
    <property type="entry name" value="CTDL_fold"/>
</dbReference>
<dbReference type="InterPro" id="IPR050111">
    <property type="entry name" value="C-type_lectin/snaclec_domain"/>
</dbReference>
<name>A0A3B4UMQ0_SERDU</name>
<dbReference type="Ensembl" id="ENSSDUT00000020330.1">
    <property type="protein sequence ID" value="ENSSDUP00000019976.1"/>
    <property type="gene ID" value="ENSSDUG00000014499.1"/>
</dbReference>
<sequence>ICYRHIANVKTFCPVGWRRFSHACYFLSCNTGSWEKGREDCRAKEADLVIIDSLEEQVLCRQTLAWIGLTDEAMEGTWIWIDGTPLSLNTQPDNGGGDQSLGEEDCGQIILGTNDLKNWNDLPCKTDVKWICEISD</sequence>
<dbReference type="InterPro" id="IPR018378">
    <property type="entry name" value="C-type_lectin_CS"/>
</dbReference>
<dbReference type="SMART" id="SM00034">
    <property type="entry name" value="CLECT"/>
    <property type="match status" value="1"/>
</dbReference>
<dbReference type="InterPro" id="IPR001304">
    <property type="entry name" value="C-type_lectin-like"/>
</dbReference>
<accession>A0A3B4UMQ0</accession>
<reference evidence="4" key="1">
    <citation type="submission" date="2025-08" db="UniProtKB">
        <authorList>
            <consortium name="Ensembl"/>
        </authorList>
    </citation>
    <scope>IDENTIFICATION</scope>
</reference>
<keyword evidence="1" id="KW-0430">Lectin</keyword>
<dbReference type="PANTHER" id="PTHR22803">
    <property type="entry name" value="MANNOSE, PHOSPHOLIPASE, LECTIN RECEPTOR RELATED"/>
    <property type="match status" value="1"/>
</dbReference>
<dbReference type="Proteomes" id="UP000261420">
    <property type="component" value="Unplaced"/>
</dbReference>
<evidence type="ECO:0000313" key="5">
    <source>
        <dbReference type="Proteomes" id="UP000261420"/>
    </source>
</evidence>
<dbReference type="InterPro" id="IPR033989">
    <property type="entry name" value="CD209-like_CTLD"/>
</dbReference>
<dbReference type="AlphaFoldDB" id="A0A3B4UMQ0"/>
<proteinExistence type="predicted"/>
<keyword evidence="2" id="KW-1015">Disulfide bond</keyword>
<dbReference type="PROSITE" id="PS50041">
    <property type="entry name" value="C_TYPE_LECTIN_2"/>
    <property type="match status" value="1"/>
</dbReference>
<dbReference type="Gene3D" id="3.10.100.10">
    <property type="entry name" value="Mannose-Binding Protein A, subunit A"/>
    <property type="match status" value="1"/>
</dbReference>
<evidence type="ECO:0000256" key="2">
    <source>
        <dbReference type="ARBA" id="ARBA00023157"/>
    </source>
</evidence>
<dbReference type="PROSITE" id="PS00615">
    <property type="entry name" value="C_TYPE_LECTIN_1"/>
    <property type="match status" value="1"/>
</dbReference>
<evidence type="ECO:0000313" key="4">
    <source>
        <dbReference type="Ensembl" id="ENSSDUP00000019976.1"/>
    </source>
</evidence>
<dbReference type="GO" id="GO:0030246">
    <property type="term" value="F:carbohydrate binding"/>
    <property type="evidence" value="ECO:0007669"/>
    <property type="project" value="UniProtKB-KW"/>
</dbReference>
<dbReference type="InterPro" id="IPR016186">
    <property type="entry name" value="C-type_lectin-like/link_sf"/>
</dbReference>
<dbReference type="SUPFAM" id="SSF56436">
    <property type="entry name" value="C-type lectin-like"/>
    <property type="match status" value="1"/>
</dbReference>
<dbReference type="GeneTree" id="ENSGT01030000234575"/>